<proteinExistence type="predicted"/>
<evidence type="ECO:0000313" key="2">
    <source>
        <dbReference type="Proteomes" id="UP001162483"/>
    </source>
</evidence>
<evidence type="ECO:0000313" key="1">
    <source>
        <dbReference type="EMBL" id="CAI9563424.1"/>
    </source>
</evidence>
<gene>
    <name evidence="1" type="ORF">SPARVUS_LOCUS5733644</name>
</gene>
<sequence length="44" mass="4832">MCSLANCNLFSTCLFFNSGTCGGFLQIAWLHMASSNCNSTHREL</sequence>
<protein>
    <submittedName>
        <fullName evidence="1">Uncharacterized protein</fullName>
    </submittedName>
</protein>
<comment type="caution">
    <text evidence="1">The sequence shown here is derived from an EMBL/GenBank/DDBJ whole genome shotgun (WGS) entry which is preliminary data.</text>
</comment>
<name>A0ABN9CTG1_9NEOB</name>
<keyword evidence="2" id="KW-1185">Reference proteome</keyword>
<reference evidence="1" key="1">
    <citation type="submission" date="2023-05" db="EMBL/GenBank/DDBJ databases">
        <authorList>
            <person name="Stuckert A."/>
        </authorList>
    </citation>
    <scope>NUCLEOTIDE SEQUENCE</scope>
</reference>
<dbReference type="Proteomes" id="UP001162483">
    <property type="component" value="Unassembled WGS sequence"/>
</dbReference>
<accession>A0ABN9CTG1</accession>
<dbReference type="EMBL" id="CATNWA010012418">
    <property type="protein sequence ID" value="CAI9563424.1"/>
    <property type="molecule type" value="Genomic_DNA"/>
</dbReference>
<organism evidence="1 2">
    <name type="scientific">Staurois parvus</name>
    <dbReference type="NCBI Taxonomy" id="386267"/>
    <lineage>
        <taxon>Eukaryota</taxon>
        <taxon>Metazoa</taxon>
        <taxon>Chordata</taxon>
        <taxon>Craniata</taxon>
        <taxon>Vertebrata</taxon>
        <taxon>Euteleostomi</taxon>
        <taxon>Amphibia</taxon>
        <taxon>Batrachia</taxon>
        <taxon>Anura</taxon>
        <taxon>Neobatrachia</taxon>
        <taxon>Ranoidea</taxon>
        <taxon>Ranidae</taxon>
        <taxon>Staurois</taxon>
    </lineage>
</organism>